<feature type="non-terminal residue" evidence="2">
    <location>
        <position position="95"/>
    </location>
</feature>
<dbReference type="EMBL" id="JAAOAM010000472">
    <property type="protein sequence ID" value="KAF5530519.1"/>
    <property type="molecule type" value="Genomic_DNA"/>
</dbReference>
<protein>
    <submittedName>
        <fullName evidence="2">Uncharacterized protein</fullName>
    </submittedName>
</protein>
<accession>A0A8H5I6I7</accession>
<proteinExistence type="predicted"/>
<name>A0A8H5I6I7_9HYPO</name>
<sequence>MASSSPTLTGYKSPAVEEDTEKRSRERKAALPSIPYGSLLLVLNDANLEDAIIAARPKIVDSWLKDELSSAKREDFESYREKLSSAKQIEKISYE</sequence>
<organism evidence="2 3">
    <name type="scientific">Fusarium mexicanum</name>
    <dbReference type="NCBI Taxonomy" id="751941"/>
    <lineage>
        <taxon>Eukaryota</taxon>
        <taxon>Fungi</taxon>
        <taxon>Dikarya</taxon>
        <taxon>Ascomycota</taxon>
        <taxon>Pezizomycotina</taxon>
        <taxon>Sordariomycetes</taxon>
        <taxon>Hypocreomycetidae</taxon>
        <taxon>Hypocreales</taxon>
        <taxon>Nectriaceae</taxon>
        <taxon>Fusarium</taxon>
        <taxon>Fusarium fujikuroi species complex</taxon>
    </lineage>
</organism>
<dbReference type="Proteomes" id="UP000522262">
    <property type="component" value="Unassembled WGS sequence"/>
</dbReference>
<evidence type="ECO:0000256" key="1">
    <source>
        <dbReference type="SAM" id="MobiDB-lite"/>
    </source>
</evidence>
<gene>
    <name evidence="2" type="ORF">FMEXI_13504</name>
</gene>
<keyword evidence="3" id="KW-1185">Reference proteome</keyword>
<evidence type="ECO:0000313" key="2">
    <source>
        <dbReference type="EMBL" id="KAF5530519.1"/>
    </source>
</evidence>
<feature type="compositionally biased region" description="Polar residues" evidence="1">
    <location>
        <begin position="1"/>
        <end position="10"/>
    </location>
</feature>
<feature type="region of interest" description="Disordered" evidence="1">
    <location>
        <begin position="1"/>
        <end position="29"/>
    </location>
</feature>
<evidence type="ECO:0000313" key="3">
    <source>
        <dbReference type="Proteomes" id="UP000522262"/>
    </source>
</evidence>
<feature type="compositionally biased region" description="Basic and acidic residues" evidence="1">
    <location>
        <begin position="20"/>
        <end position="29"/>
    </location>
</feature>
<dbReference type="AlphaFoldDB" id="A0A8H5I6I7"/>
<reference evidence="2 3" key="1">
    <citation type="submission" date="2020-05" db="EMBL/GenBank/DDBJ databases">
        <title>Identification and distribution of gene clusters putatively required for synthesis of sphingolipid metabolism inhibitors in phylogenetically diverse species of the filamentous fungus Fusarium.</title>
        <authorList>
            <person name="Kim H.-S."/>
            <person name="Busman M."/>
            <person name="Brown D.W."/>
            <person name="Divon H."/>
            <person name="Uhlig S."/>
            <person name="Proctor R.H."/>
        </authorList>
    </citation>
    <scope>NUCLEOTIDE SEQUENCE [LARGE SCALE GENOMIC DNA]</scope>
    <source>
        <strain evidence="2 3">NRRL 53147</strain>
    </source>
</reference>
<comment type="caution">
    <text evidence="2">The sequence shown here is derived from an EMBL/GenBank/DDBJ whole genome shotgun (WGS) entry which is preliminary data.</text>
</comment>